<dbReference type="EMBL" id="VWOJ01000002">
    <property type="protein sequence ID" value="KAA5803513.1"/>
    <property type="molecule type" value="Genomic_DNA"/>
</dbReference>
<proteinExistence type="predicted"/>
<evidence type="ECO:0000313" key="2">
    <source>
        <dbReference type="EMBL" id="KAA5803513.1"/>
    </source>
</evidence>
<evidence type="ECO:0000313" key="3">
    <source>
        <dbReference type="Proteomes" id="UP000325122"/>
    </source>
</evidence>
<organism evidence="2 3">
    <name type="scientific">Alkalicaulis satelles</name>
    <dbReference type="NCBI Taxonomy" id="2609175"/>
    <lineage>
        <taxon>Bacteria</taxon>
        <taxon>Pseudomonadati</taxon>
        <taxon>Pseudomonadota</taxon>
        <taxon>Alphaproteobacteria</taxon>
        <taxon>Maricaulales</taxon>
        <taxon>Maricaulaceae</taxon>
        <taxon>Alkalicaulis</taxon>
    </lineage>
</organism>
<dbReference type="RefSeq" id="WP_150022781.1">
    <property type="nucleotide sequence ID" value="NZ_VWOJ01000002.1"/>
</dbReference>
<evidence type="ECO:0000256" key="1">
    <source>
        <dbReference type="SAM" id="Phobius"/>
    </source>
</evidence>
<keyword evidence="1" id="KW-0812">Transmembrane</keyword>
<keyword evidence="3" id="KW-1185">Reference proteome</keyword>
<protein>
    <recommendedName>
        <fullName evidence="4">DUF2269 family protein</fullName>
    </recommendedName>
</protein>
<keyword evidence="1" id="KW-0472">Membrane</keyword>
<sequence>MALIELMHILVLVYWLGGDLGAFVASRLVADPERAPAGRAAAAKILMDVDMAPRMALIFAFPTGFALAVYEGWLMISTVWIAPAFALALVWAIAAWMVHLKAGPDGLARRIDMAIRLAALLALTGAGAAGMLGVIALPLFIAGKLLLLALAVFAGLMIRRALAPFGPAFGRIAAGQGDEDAETAVGASLAHARRWVFVIWAAVLGAAALGVLHPV</sequence>
<feature type="transmembrane region" description="Helical" evidence="1">
    <location>
        <begin position="117"/>
        <end position="139"/>
    </location>
</feature>
<dbReference type="AlphaFoldDB" id="A0A5M6ZFI2"/>
<feature type="transmembrane region" description="Helical" evidence="1">
    <location>
        <begin position="51"/>
        <end position="70"/>
    </location>
</feature>
<accession>A0A5M6ZFI2</accession>
<name>A0A5M6ZFI2_9PROT</name>
<evidence type="ECO:0008006" key="4">
    <source>
        <dbReference type="Google" id="ProtNLM"/>
    </source>
</evidence>
<dbReference type="Proteomes" id="UP000325122">
    <property type="component" value="Unassembled WGS sequence"/>
</dbReference>
<comment type="caution">
    <text evidence="2">The sequence shown here is derived from an EMBL/GenBank/DDBJ whole genome shotgun (WGS) entry which is preliminary data.</text>
</comment>
<reference evidence="2 3" key="1">
    <citation type="submission" date="2019-09" db="EMBL/GenBank/DDBJ databases">
        <authorList>
            <person name="Kevbrin V."/>
            <person name="Grouzdev D.S."/>
        </authorList>
    </citation>
    <scope>NUCLEOTIDE SEQUENCE [LARGE SCALE GENOMIC DNA]</scope>
    <source>
        <strain evidence="2 3">G-192</strain>
    </source>
</reference>
<keyword evidence="1" id="KW-1133">Transmembrane helix</keyword>
<feature type="transmembrane region" description="Helical" evidence="1">
    <location>
        <begin position="195"/>
        <end position="213"/>
    </location>
</feature>
<feature type="transmembrane region" description="Helical" evidence="1">
    <location>
        <begin position="6"/>
        <end position="30"/>
    </location>
</feature>
<feature type="transmembrane region" description="Helical" evidence="1">
    <location>
        <begin position="145"/>
        <end position="162"/>
    </location>
</feature>
<feature type="transmembrane region" description="Helical" evidence="1">
    <location>
        <begin position="76"/>
        <end position="96"/>
    </location>
</feature>
<gene>
    <name evidence="2" type="ORF">F1654_06825</name>
</gene>